<keyword evidence="5" id="KW-1199">Hemostasis impairing toxin</keyword>
<evidence type="ECO:0000256" key="1">
    <source>
        <dbReference type="ARBA" id="ARBA00004613"/>
    </source>
</evidence>
<keyword evidence="2" id="KW-0964">Secreted</keyword>
<name>E2J764_9HEMI</name>
<dbReference type="GO" id="GO:0030682">
    <property type="term" value="P:symbiont-mediated perturbation of host defenses"/>
    <property type="evidence" value="ECO:0007669"/>
    <property type="project" value="InterPro"/>
</dbReference>
<comment type="similarity">
    <text evidence="6">Belongs to the calycin superfamily. Triabin family.</text>
</comment>
<dbReference type="GO" id="GO:0005576">
    <property type="term" value="C:extracellular region"/>
    <property type="evidence" value="ECO:0007669"/>
    <property type="project" value="UniProtKB-SubCell"/>
</dbReference>
<evidence type="ECO:0000256" key="6">
    <source>
        <dbReference type="ARBA" id="ARBA00034121"/>
    </source>
</evidence>
<evidence type="ECO:0000313" key="8">
    <source>
        <dbReference type="EMBL" id="ADN29782.1"/>
    </source>
</evidence>
<protein>
    <submittedName>
        <fullName evidence="8">Short salivary lipocalin</fullName>
    </submittedName>
</protein>
<proteinExistence type="evidence at transcript level"/>
<sequence length="68" mass="7699">MKTFITVIFFGILTYTVAKKQPIETCQNSLPIKPGLSINDFFNGAWYTTHMKDATNAATCRAYQFEVT</sequence>
<evidence type="ECO:0000256" key="7">
    <source>
        <dbReference type="SAM" id="SignalP"/>
    </source>
</evidence>
<dbReference type="InterPro" id="IPR012674">
    <property type="entry name" value="Calycin"/>
</dbReference>
<comment type="subcellular location">
    <subcellularLocation>
        <location evidence="1">Secreted</location>
    </subcellularLocation>
</comment>
<dbReference type="SUPFAM" id="SSF50814">
    <property type="entry name" value="Lipocalins"/>
    <property type="match status" value="1"/>
</dbReference>
<evidence type="ECO:0000256" key="4">
    <source>
        <dbReference type="ARBA" id="ARBA00022729"/>
    </source>
</evidence>
<keyword evidence="4 7" id="KW-0732">Signal</keyword>
<evidence type="ECO:0000256" key="5">
    <source>
        <dbReference type="ARBA" id="ARBA00023240"/>
    </source>
</evidence>
<feature type="signal peptide" evidence="7">
    <location>
        <begin position="1"/>
        <end position="18"/>
    </location>
</feature>
<reference evidence="8" key="1">
    <citation type="journal article" date="2012" name="Am. J. Trop. Med. Hyg.">
        <title>An insight into the sialotranscriptome of Triatoma matogrossensis, a kissing bug associated with fogo selvagem in South America.</title>
        <authorList>
            <person name="Assumpcao T.C."/>
            <person name="Eaton D.P."/>
            <person name="Pham V.M."/>
            <person name="Francischetti I.M."/>
            <person name="Aoki V."/>
            <person name="Hans-Filho G."/>
            <person name="Rivitti E.A."/>
            <person name="Valenzuela J.G."/>
            <person name="Diaz L.A."/>
            <person name="Ribeiro J.M."/>
        </authorList>
    </citation>
    <scope>NUCLEOTIDE SEQUENCE</scope>
    <source>
        <tissue evidence="8">Salivary gland</tissue>
    </source>
</reference>
<dbReference type="Pfam" id="PF03973">
    <property type="entry name" value="Triabin"/>
    <property type="match status" value="1"/>
</dbReference>
<accession>E2J764</accession>
<dbReference type="EMBL" id="HP429282">
    <property type="protein sequence ID" value="ADN29782.1"/>
    <property type="molecule type" value="mRNA"/>
</dbReference>
<dbReference type="Gene3D" id="2.40.128.20">
    <property type="match status" value="1"/>
</dbReference>
<keyword evidence="3" id="KW-0800">Toxin</keyword>
<evidence type="ECO:0000256" key="2">
    <source>
        <dbReference type="ARBA" id="ARBA00022525"/>
    </source>
</evidence>
<dbReference type="InterPro" id="IPR005657">
    <property type="entry name" value="Triabi/Procalin"/>
</dbReference>
<dbReference type="AlphaFoldDB" id="E2J764"/>
<organism evidence="8">
    <name type="scientific">Triatoma matogrossensis</name>
    <dbReference type="NCBI Taxonomy" id="162370"/>
    <lineage>
        <taxon>Eukaryota</taxon>
        <taxon>Metazoa</taxon>
        <taxon>Ecdysozoa</taxon>
        <taxon>Arthropoda</taxon>
        <taxon>Hexapoda</taxon>
        <taxon>Insecta</taxon>
        <taxon>Pterygota</taxon>
        <taxon>Neoptera</taxon>
        <taxon>Paraneoptera</taxon>
        <taxon>Hemiptera</taxon>
        <taxon>Heteroptera</taxon>
        <taxon>Panheteroptera</taxon>
        <taxon>Cimicomorpha</taxon>
        <taxon>Reduviidae</taxon>
        <taxon>Triatominae</taxon>
        <taxon>Triatoma</taxon>
    </lineage>
</organism>
<evidence type="ECO:0000256" key="3">
    <source>
        <dbReference type="ARBA" id="ARBA00022656"/>
    </source>
</evidence>
<dbReference type="GO" id="GO:0090729">
    <property type="term" value="F:toxin activity"/>
    <property type="evidence" value="ECO:0007669"/>
    <property type="project" value="UniProtKB-KW"/>
</dbReference>
<feature type="chain" id="PRO_5003159855" evidence="7">
    <location>
        <begin position="19"/>
        <end position="68"/>
    </location>
</feature>